<comment type="similarity">
    <text evidence="2">Belongs to the TMEM175 family.</text>
</comment>
<keyword evidence="8 13" id="KW-1133">Transmembrane helix</keyword>
<dbReference type="InterPro" id="IPR010617">
    <property type="entry name" value="TMEM175-like"/>
</dbReference>
<evidence type="ECO:0000256" key="3">
    <source>
        <dbReference type="ARBA" id="ARBA00022448"/>
    </source>
</evidence>
<dbReference type="Pfam" id="PF06736">
    <property type="entry name" value="TMEM175"/>
    <property type="match status" value="1"/>
</dbReference>
<dbReference type="PANTHER" id="PTHR31462">
    <property type="entry name" value="ENDOSOMAL/LYSOSOMAL POTASSIUM CHANNEL TMEM175"/>
    <property type="match status" value="1"/>
</dbReference>
<dbReference type="PANTHER" id="PTHR31462:SF5">
    <property type="entry name" value="ENDOSOMAL_LYSOSOMAL PROTON CHANNEL TMEM175"/>
    <property type="match status" value="1"/>
</dbReference>
<feature type="transmembrane region" description="Helical" evidence="13">
    <location>
        <begin position="90"/>
        <end position="114"/>
    </location>
</feature>
<comment type="caution">
    <text evidence="14">The sequence shown here is derived from an EMBL/GenBank/DDBJ whole genome shotgun (WGS) entry which is preliminary data.</text>
</comment>
<evidence type="ECO:0000256" key="7">
    <source>
        <dbReference type="ARBA" id="ARBA00022958"/>
    </source>
</evidence>
<feature type="transmembrane region" description="Helical" evidence="13">
    <location>
        <begin position="162"/>
        <end position="178"/>
    </location>
</feature>
<evidence type="ECO:0000256" key="1">
    <source>
        <dbReference type="ARBA" id="ARBA00004141"/>
    </source>
</evidence>
<evidence type="ECO:0000256" key="10">
    <source>
        <dbReference type="ARBA" id="ARBA00023136"/>
    </source>
</evidence>
<evidence type="ECO:0000313" key="14">
    <source>
        <dbReference type="EMBL" id="CBH75909.1"/>
    </source>
</evidence>
<keyword evidence="6" id="KW-0631">Potassium channel</keyword>
<dbReference type="EMBL" id="CABL01000017">
    <property type="protein sequence ID" value="CBH75909.1"/>
    <property type="molecule type" value="Genomic_DNA"/>
</dbReference>
<dbReference type="GO" id="GO:0015252">
    <property type="term" value="F:proton channel activity"/>
    <property type="evidence" value="ECO:0007669"/>
    <property type="project" value="InterPro"/>
</dbReference>
<name>E6PHH1_9ZZZZ</name>
<proteinExistence type="inferred from homology"/>
<accession>E6PHH1</accession>
<organism evidence="14">
    <name type="scientific">mine drainage metagenome</name>
    <dbReference type="NCBI Taxonomy" id="410659"/>
    <lineage>
        <taxon>unclassified sequences</taxon>
        <taxon>metagenomes</taxon>
        <taxon>ecological metagenomes</taxon>
    </lineage>
</organism>
<comment type="catalytic activity">
    <reaction evidence="12">
        <text>K(+)(in) = K(+)(out)</text>
        <dbReference type="Rhea" id="RHEA:29463"/>
        <dbReference type="ChEBI" id="CHEBI:29103"/>
    </reaction>
</comment>
<evidence type="ECO:0000256" key="11">
    <source>
        <dbReference type="ARBA" id="ARBA00023303"/>
    </source>
</evidence>
<keyword evidence="9" id="KW-0406">Ion transport</keyword>
<evidence type="ECO:0000256" key="9">
    <source>
        <dbReference type="ARBA" id="ARBA00023065"/>
    </source>
</evidence>
<evidence type="ECO:0000256" key="6">
    <source>
        <dbReference type="ARBA" id="ARBA00022826"/>
    </source>
</evidence>
<dbReference type="GO" id="GO:0016020">
    <property type="term" value="C:membrane"/>
    <property type="evidence" value="ECO:0007669"/>
    <property type="project" value="UniProtKB-SubCell"/>
</dbReference>
<evidence type="ECO:0000256" key="4">
    <source>
        <dbReference type="ARBA" id="ARBA00022538"/>
    </source>
</evidence>
<feature type="transmembrane region" description="Helical" evidence="13">
    <location>
        <begin position="184"/>
        <end position="201"/>
    </location>
</feature>
<protein>
    <recommendedName>
        <fullName evidence="15">DUF1211 domain-containing protein</fullName>
    </recommendedName>
</protein>
<dbReference type="GO" id="GO:0005267">
    <property type="term" value="F:potassium channel activity"/>
    <property type="evidence" value="ECO:0007669"/>
    <property type="project" value="UniProtKB-KW"/>
</dbReference>
<evidence type="ECO:0000256" key="2">
    <source>
        <dbReference type="ARBA" id="ARBA00006920"/>
    </source>
</evidence>
<evidence type="ECO:0000256" key="12">
    <source>
        <dbReference type="ARBA" id="ARBA00034430"/>
    </source>
</evidence>
<feature type="transmembrane region" description="Helical" evidence="13">
    <location>
        <begin position="61"/>
        <end position="83"/>
    </location>
</feature>
<keyword evidence="5 13" id="KW-0812">Transmembrane</keyword>
<evidence type="ECO:0000256" key="8">
    <source>
        <dbReference type="ARBA" id="ARBA00022989"/>
    </source>
</evidence>
<sequence length="211" mass="23807">MNIFSTHTLPEAASTTRIEALSDNIFAVAMTLLVLDLRIPAHAEGSSVWPYVALLWHHMRTFAVSFFIVGLYWVLHHHVFIFVKRSDRTLLWLNLLFMLFVVVTPFSAGLLGAFDDSRTAIAVYGANISLLGISLLAIWWYATHEHRLIDVKLPRAVIRLEAVRMMILPAICVFAVAVSFANTTASIVIFVLAPFLYLWPAKRTIRAKTEI</sequence>
<evidence type="ECO:0000256" key="5">
    <source>
        <dbReference type="ARBA" id="ARBA00022692"/>
    </source>
</evidence>
<keyword evidence="3" id="KW-0813">Transport</keyword>
<keyword evidence="7" id="KW-0630">Potassium</keyword>
<evidence type="ECO:0008006" key="15">
    <source>
        <dbReference type="Google" id="ProtNLM"/>
    </source>
</evidence>
<keyword evidence="11" id="KW-0407">Ion channel</keyword>
<feature type="transmembrane region" description="Helical" evidence="13">
    <location>
        <begin position="120"/>
        <end position="142"/>
    </location>
</feature>
<comment type="subcellular location">
    <subcellularLocation>
        <location evidence="1">Membrane</location>
        <topology evidence="1">Multi-pass membrane protein</topology>
    </subcellularLocation>
</comment>
<evidence type="ECO:0000256" key="13">
    <source>
        <dbReference type="SAM" id="Phobius"/>
    </source>
</evidence>
<dbReference type="AlphaFoldDB" id="E6PHH1"/>
<gene>
    <name evidence="14" type="ORF">CARN1_1076</name>
</gene>
<reference evidence="14" key="1">
    <citation type="submission" date="2009-10" db="EMBL/GenBank/DDBJ databases">
        <title>Diversity of trophic interactions inside an arsenic-rich microbial ecosystem.</title>
        <authorList>
            <person name="Bertin P.N."/>
            <person name="Heinrich-Salmeron A."/>
            <person name="Pelletier E."/>
            <person name="Goulhen-Chollet F."/>
            <person name="Arsene-Ploetze F."/>
            <person name="Gallien S."/>
            <person name="Calteau A."/>
            <person name="Vallenet D."/>
            <person name="Casiot C."/>
            <person name="Chane-Woon-Ming B."/>
            <person name="Giloteaux L."/>
            <person name="Barakat M."/>
            <person name="Bonnefoy V."/>
            <person name="Bruneel O."/>
            <person name="Chandler M."/>
            <person name="Cleiss J."/>
            <person name="Duran R."/>
            <person name="Elbaz-Poulichet F."/>
            <person name="Fonknechten N."/>
            <person name="Lauga B."/>
            <person name="Mornico D."/>
            <person name="Ortet P."/>
            <person name="Schaeffer C."/>
            <person name="Siguier P."/>
            <person name="Alexander Thil Smith A."/>
            <person name="Van Dorsselaer A."/>
            <person name="Weissenbach J."/>
            <person name="Medigue C."/>
            <person name="Le Paslier D."/>
        </authorList>
    </citation>
    <scope>NUCLEOTIDE SEQUENCE</scope>
</reference>
<keyword evidence="10 13" id="KW-0472">Membrane</keyword>
<keyword evidence="4" id="KW-0633">Potassium transport</keyword>